<dbReference type="InterPro" id="IPR010852">
    <property type="entry name" value="ABATE"/>
</dbReference>
<evidence type="ECO:0000259" key="1">
    <source>
        <dbReference type="Pfam" id="PF11706"/>
    </source>
</evidence>
<evidence type="ECO:0000313" key="3">
    <source>
        <dbReference type="Proteomes" id="UP001165685"/>
    </source>
</evidence>
<name>A0ABT4TPY4_9ACTN</name>
<comment type="caution">
    <text evidence="2">The sequence shown here is derived from an EMBL/GenBank/DDBJ whole genome shotgun (WGS) entry which is preliminary data.</text>
</comment>
<dbReference type="Pfam" id="PF11706">
    <property type="entry name" value="zf-CGNR"/>
    <property type="match status" value="1"/>
</dbReference>
<dbReference type="SUPFAM" id="SSF160904">
    <property type="entry name" value="Jann2411-like"/>
    <property type="match status" value="1"/>
</dbReference>
<proteinExistence type="predicted"/>
<keyword evidence="3" id="KW-1185">Reference proteome</keyword>
<reference evidence="2" key="1">
    <citation type="submission" date="2023-01" db="EMBL/GenBank/DDBJ databases">
        <title>Draft genome sequence of Nocardiopsis sp. LSu2-4 isolated from halophytes.</title>
        <authorList>
            <person name="Duangmal K."/>
            <person name="Chantavorakit T."/>
        </authorList>
    </citation>
    <scope>NUCLEOTIDE SEQUENCE</scope>
    <source>
        <strain evidence="2">LSu2-4</strain>
    </source>
</reference>
<dbReference type="InterPro" id="IPR023286">
    <property type="entry name" value="ABATE_dom_sf"/>
</dbReference>
<gene>
    <name evidence="2" type="ORF">O4U47_19560</name>
</gene>
<protein>
    <submittedName>
        <fullName evidence="2">CGNR zinc finger domain-containing protein</fullName>
    </submittedName>
</protein>
<sequence>MAYTRPPAPDDLLVIEEFCNSARFLYGEDSLASLETARAWLHDHGHVQAGCALDSDALAFLVRARESAREHLEGGADAHARLSDLSDLLLRPPQWDGQGRAHLPPADGDPVRAMAAEVLSALALADFAGRSARLKVCRSPDCRWVYYDRSPANNSSWCSMDICGARHKMRAYRDRRTFQGDG</sequence>
<dbReference type="RefSeq" id="WP_270679352.1">
    <property type="nucleotide sequence ID" value="NZ_JAQFWP010000040.1"/>
</dbReference>
<dbReference type="Gene3D" id="1.10.3300.10">
    <property type="entry name" value="Jann2411-like domain"/>
    <property type="match status" value="1"/>
</dbReference>
<evidence type="ECO:0000313" key="2">
    <source>
        <dbReference type="EMBL" id="MDA2806716.1"/>
    </source>
</evidence>
<dbReference type="PANTHER" id="PTHR35525">
    <property type="entry name" value="BLL6575 PROTEIN"/>
    <property type="match status" value="1"/>
</dbReference>
<dbReference type="Proteomes" id="UP001165685">
    <property type="component" value="Unassembled WGS sequence"/>
</dbReference>
<dbReference type="InterPro" id="IPR021005">
    <property type="entry name" value="Znf_CGNR"/>
</dbReference>
<accession>A0ABT4TPY4</accession>
<dbReference type="EMBL" id="JAQFWP010000040">
    <property type="protein sequence ID" value="MDA2806716.1"/>
    <property type="molecule type" value="Genomic_DNA"/>
</dbReference>
<dbReference type="PANTHER" id="PTHR35525:SF3">
    <property type="entry name" value="BLL6575 PROTEIN"/>
    <property type="match status" value="1"/>
</dbReference>
<organism evidence="2 3">
    <name type="scientific">Nocardiopsis suaedae</name>
    <dbReference type="NCBI Taxonomy" id="3018444"/>
    <lineage>
        <taxon>Bacteria</taxon>
        <taxon>Bacillati</taxon>
        <taxon>Actinomycetota</taxon>
        <taxon>Actinomycetes</taxon>
        <taxon>Streptosporangiales</taxon>
        <taxon>Nocardiopsidaceae</taxon>
        <taxon>Nocardiopsis</taxon>
    </lineage>
</organism>
<feature type="domain" description="Zinc finger CGNR" evidence="1">
    <location>
        <begin position="133"/>
        <end position="176"/>
    </location>
</feature>